<dbReference type="AlphaFoldDB" id="A0AAD8XZ80"/>
<sequence>MMATTYIFFFLLSLAVLLPSRPWIALLEKGVEFEHKLIDLSNKPHDFLEKYQDASGRAYGAGLVPLLEHDGNLVIESDVVAKYVSQHIEGADGRGEDMYPTNNEADEELIKLFVNSWEQVTDTYYSVLTATSEKEVKTHKTSFIQSLGVINNLLKQRNSGAFLFGSTFSYAECISAPWIQRFYVTLPYFRGIDFEEDVLNSFDLLPIWMGEVCDRPSCVESKCPEQEMIAACKRYYVSFVSPGAKGSL</sequence>
<dbReference type="PANTHER" id="PTHR43968">
    <property type="match status" value="1"/>
</dbReference>
<dbReference type="Pfam" id="PF13410">
    <property type="entry name" value="GST_C_2"/>
    <property type="match status" value="1"/>
</dbReference>
<gene>
    <name evidence="3" type="ORF">QTG54_013313</name>
</gene>
<dbReference type="Gene3D" id="3.40.30.10">
    <property type="entry name" value="Glutaredoxin"/>
    <property type="match status" value="1"/>
</dbReference>
<dbReference type="EMBL" id="JATAAI010000030">
    <property type="protein sequence ID" value="KAK1736177.1"/>
    <property type="molecule type" value="Genomic_DNA"/>
</dbReference>
<dbReference type="PROSITE" id="PS50404">
    <property type="entry name" value="GST_NTER"/>
    <property type="match status" value="1"/>
</dbReference>
<dbReference type="CDD" id="cd00570">
    <property type="entry name" value="GST_N_family"/>
    <property type="match status" value="1"/>
</dbReference>
<dbReference type="SUPFAM" id="SSF52833">
    <property type="entry name" value="Thioredoxin-like"/>
    <property type="match status" value="1"/>
</dbReference>
<dbReference type="InterPro" id="IPR050983">
    <property type="entry name" value="GST_Omega/HSP26"/>
</dbReference>
<dbReference type="InterPro" id="IPR036249">
    <property type="entry name" value="Thioredoxin-like_sf"/>
</dbReference>
<feature type="signal peptide" evidence="1">
    <location>
        <begin position="1"/>
        <end position="19"/>
    </location>
</feature>
<dbReference type="EC" id="2.5.1.18" evidence="3"/>
<dbReference type="Pfam" id="PF13409">
    <property type="entry name" value="GST_N_2"/>
    <property type="match status" value="1"/>
</dbReference>
<dbReference type="SUPFAM" id="SSF47616">
    <property type="entry name" value="GST C-terminal domain-like"/>
    <property type="match status" value="1"/>
</dbReference>
<dbReference type="GO" id="GO:0004364">
    <property type="term" value="F:glutathione transferase activity"/>
    <property type="evidence" value="ECO:0007669"/>
    <property type="project" value="UniProtKB-EC"/>
</dbReference>
<reference evidence="3" key="1">
    <citation type="submission" date="2023-06" db="EMBL/GenBank/DDBJ databases">
        <title>Survivors Of The Sea: Transcriptome response of Skeletonema marinoi to long-term dormancy.</title>
        <authorList>
            <person name="Pinder M.I.M."/>
            <person name="Kourtchenko O."/>
            <person name="Robertson E.K."/>
            <person name="Larsson T."/>
            <person name="Maumus F."/>
            <person name="Osuna-Cruz C.M."/>
            <person name="Vancaester E."/>
            <person name="Stenow R."/>
            <person name="Vandepoele K."/>
            <person name="Ploug H."/>
            <person name="Bruchert V."/>
            <person name="Godhe A."/>
            <person name="Topel M."/>
        </authorList>
    </citation>
    <scope>NUCLEOTIDE SEQUENCE</scope>
    <source>
        <strain evidence="3">R05AC</strain>
    </source>
</reference>
<protein>
    <submittedName>
        <fullName evidence="3">Glutathione S-transferase</fullName>
        <ecNumber evidence="3">2.5.1.18</ecNumber>
    </submittedName>
</protein>
<evidence type="ECO:0000259" key="2">
    <source>
        <dbReference type="PROSITE" id="PS50404"/>
    </source>
</evidence>
<evidence type="ECO:0000313" key="4">
    <source>
        <dbReference type="Proteomes" id="UP001224775"/>
    </source>
</evidence>
<dbReference type="InterPro" id="IPR004045">
    <property type="entry name" value="Glutathione_S-Trfase_N"/>
</dbReference>
<dbReference type="Proteomes" id="UP001224775">
    <property type="component" value="Unassembled WGS sequence"/>
</dbReference>
<proteinExistence type="predicted"/>
<dbReference type="GO" id="GO:0005737">
    <property type="term" value="C:cytoplasm"/>
    <property type="evidence" value="ECO:0007669"/>
    <property type="project" value="TreeGrafter"/>
</dbReference>
<name>A0AAD8XZ80_9STRA</name>
<feature type="domain" description="GST N-terminal" evidence="2">
    <location>
        <begin position="6"/>
        <end position="92"/>
    </location>
</feature>
<evidence type="ECO:0000256" key="1">
    <source>
        <dbReference type="SAM" id="SignalP"/>
    </source>
</evidence>
<organism evidence="3 4">
    <name type="scientific">Skeletonema marinoi</name>
    <dbReference type="NCBI Taxonomy" id="267567"/>
    <lineage>
        <taxon>Eukaryota</taxon>
        <taxon>Sar</taxon>
        <taxon>Stramenopiles</taxon>
        <taxon>Ochrophyta</taxon>
        <taxon>Bacillariophyta</taxon>
        <taxon>Coscinodiscophyceae</taxon>
        <taxon>Thalassiosirophycidae</taxon>
        <taxon>Thalassiosirales</taxon>
        <taxon>Skeletonemataceae</taxon>
        <taxon>Skeletonema</taxon>
        <taxon>Skeletonema marinoi-dohrnii complex</taxon>
    </lineage>
</organism>
<dbReference type="PANTHER" id="PTHR43968:SF6">
    <property type="entry name" value="GLUTATHIONE S-TRANSFERASE OMEGA"/>
    <property type="match status" value="1"/>
</dbReference>
<evidence type="ECO:0000313" key="3">
    <source>
        <dbReference type="EMBL" id="KAK1736177.1"/>
    </source>
</evidence>
<keyword evidence="3" id="KW-0808">Transferase</keyword>
<comment type="caution">
    <text evidence="3">The sequence shown here is derived from an EMBL/GenBank/DDBJ whole genome shotgun (WGS) entry which is preliminary data.</text>
</comment>
<keyword evidence="1" id="KW-0732">Signal</keyword>
<accession>A0AAD8XZ80</accession>
<dbReference type="CDD" id="cd00299">
    <property type="entry name" value="GST_C_family"/>
    <property type="match status" value="1"/>
</dbReference>
<dbReference type="InterPro" id="IPR036282">
    <property type="entry name" value="Glutathione-S-Trfase_C_sf"/>
</dbReference>
<feature type="chain" id="PRO_5042047275" evidence="1">
    <location>
        <begin position="20"/>
        <end position="248"/>
    </location>
</feature>
<dbReference type="Gene3D" id="1.20.1050.10">
    <property type="match status" value="1"/>
</dbReference>
<keyword evidence="4" id="KW-1185">Reference proteome</keyword>